<dbReference type="OrthoDB" id="5147465at2"/>
<dbReference type="eggNOG" id="ENOG5031MT4">
    <property type="taxonomic scope" value="Bacteria"/>
</dbReference>
<gene>
    <name evidence="1" type="ordered locus">glr1566</name>
</gene>
<dbReference type="InParanoid" id="Q7NKB2"/>
<keyword evidence="2" id="KW-1185">Reference proteome</keyword>
<reference evidence="1 2" key="2">
    <citation type="journal article" date="2003" name="DNA Res.">
        <title>Complete genome structure of Gloeobacter violaceus PCC 7421, a cyanobacterium that lacks thylakoids (supplement).</title>
        <authorList>
            <person name="Nakamura Y."/>
            <person name="Kaneko T."/>
            <person name="Sato S."/>
            <person name="Mimuro M."/>
            <person name="Miyashita H."/>
            <person name="Tsuchiya T."/>
            <person name="Sasamoto S."/>
            <person name="Watanabe A."/>
            <person name="Kawashima K."/>
            <person name="Kishida Y."/>
            <person name="Kiyokawa C."/>
            <person name="Kohara M."/>
            <person name="Matsumoto M."/>
            <person name="Matsuno A."/>
            <person name="Nakazaki N."/>
            <person name="Shimpo S."/>
            <person name="Takeuchi C."/>
            <person name="Yamada M."/>
            <person name="Tabata S."/>
        </authorList>
    </citation>
    <scope>NUCLEOTIDE SEQUENCE [LARGE SCALE GENOMIC DNA]</scope>
    <source>
        <strain evidence="2">ATCC 29082 / PCC 7421</strain>
    </source>
</reference>
<dbReference type="Proteomes" id="UP000000557">
    <property type="component" value="Chromosome"/>
</dbReference>
<dbReference type="HOGENOM" id="CLU_1684061_0_0_3"/>
<dbReference type="EnsemblBacteria" id="BAC89507">
    <property type="protein sequence ID" value="BAC89507"/>
    <property type="gene ID" value="BAC89507"/>
</dbReference>
<accession>Q7NKB2</accession>
<evidence type="ECO:0000313" key="2">
    <source>
        <dbReference type="Proteomes" id="UP000000557"/>
    </source>
</evidence>
<dbReference type="RefSeq" id="WP_011141565.1">
    <property type="nucleotide sequence ID" value="NC_005125.1"/>
</dbReference>
<organism evidence="1 2">
    <name type="scientific">Gloeobacter violaceus (strain ATCC 29082 / PCC 7421)</name>
    <dbReference type="NCBI Taxonomy" id="251221"/>
    <lineage>
        <taxon>Bacteria</taxon>
        <taxon>Bacillati</taxon>
        <taxon>Cyanobacteriota</taxon>
        <taxon>Cyanophyceae</taxon>
        <taxon>Gloeobacterales</taxon>
        <taxon>Gloeobacteraceae</taxon>
        <taxon>Gloeobacter</taxon>
    </lineage>
</organism>
<name>Q7NKB2_GLOVI</name>
<protein>
    <submittedName>
        <fullName evidence="1">Glr1566 protein</fullName>
    </submittedName>
</protein>
<reference evidence="1 2" key="1">
    <citation type="journal article" date="2003" name="DNA Res.">
        <title>Complete genome structure of Gloeobacter violaceus PCC 7421, a cyanobacterium that lacks thylakoids.</title>
        <authorList>
            <person name="Nakamura Y."/>
            <person name="Kaneko T."/>
            <person name="Sato S."/>
            <person name="Mimuro M."/>
            <person name="Miyashita H."/>
            <person name="Tsuchiya T."/>
            <person name="Sasamoto S."/>
            <person name="Watanabe A."/>
            <person name="Kawashima K."/>
            <person name="Kishida Y."/>
            <person name="Kiyokawa C."/>
            <person name="Kohara M."/>
            <person name="Matsumoto M."/>
            <person name="Matsuno A."/>
            <person name="Nakazaki N."/>
            <person name="Shimpo S."/>
            <person name="Takeuchi C."/>
            <person name="Yamada M."/>
            <person name="Tabata S."/>
        </authorList>
    </citation>
    <scope>NUCLEOTIDE SEQUENCE [LARGE SCALE GENOMIC DNA]</scope>
    <source>
        <strain evidence="2">ATCC 29082 / PCC 7421</strain>
    </source>
</reference>
<dbReference type="STRING" id="251221.gene:10759055"/>
<dbReference type="KEGG" id="gvi:glr1566"/>
<sequence>MYSIDNRDFITERKDLPQSSVGAPCPAAIFGEHFLHLAYYLEEREEGWDGSSVHIADVHSQGEPCALVLFTDAIAHLFGPPNDEAFAGHPLAQRGLEPYAVFEVENSSWIWALERMHTVHPNYRPEQFAKYKHFIFAFHDSTFECIARLEWQSRLS</sequence>
<dbReference type="EMBL" id="BA000045">
    <property type="protein sequence ID" value="BAC89507.1"/>
    <property type="molecule type" value="Genomic_DNA"/>
</dbReference>
<dbReference type="AlphaFoldDB" id="Q7NKB2"/>
<evidence type="ECO:0000313" key="1">
    <source>
        <dbReference type="EMBL" id="BAC89507.1"/>
    </source>
</evidence>
<proteinExistence type="predicted"/>